<reference evidence="4 5" key="1">
    <citation type="submission" date="2019-07" db="EMBL/GenBank/DDBJ databases">
        <title>Microlunatus dokdonensis sp. nov. isolated from the rhizospheric soil of the wild plant Elymus tsukushiensis.</title>
        <authorList>
            <person name="Ghim S.-Y."/>
            <person name="Hwang Y.-J."/>
            <person name="Son J.-S."/>
            <person name="Shin J.-H."/>
        </authorList>
    </citation>
    <scope>NUCLEOTIDE SEQUENCE [LARGE SCALE GENOMIC DNA]</scope>
    <source>
        <strain evidence="4 5">KUDC0627</strain>
    </source>
</reference>
<dbReference type="InterPro" id="IPR026870">
    <property type="entry name" value="Zinc_ribbon_dom"/>
</dbReference>
<dbReference type="OrthoDB" id="5181866at2"/>
<sequence length="453" mass="45578">MPDQLICPQCGTANPPTARFCAECGWAPSPEADRTSATASTRRRPRAGMLAAIIAGTAAVVVLVIVVITQTTRVGNGARIAATPVQKVGSSPGATATGRASGGPAGTDPADTGPAGSGPAADRSGTAAPDFGPIAERMRSGVLGVFATGCGDGTRVGSAFLVGRQTAVTSYAALVGAKAVAVTAGDRTISATIRSADPSHGVVVLKLGHPVDGQVFSLADRPLREGEDTAVLGVEVGSATAHPTSARIAATDLTTLVGSTEVSGLAAIDTGYHPGWTGAPTLAADGSASGMMLAGPQRGTVVPAAAIKAALDGHEPLPSQHCAGPVSGPATTKINGTSNAAVEQLLSSYFGAINGVDYSTAYAQLGPGSKPAGSGAEQFFQGWSTSYDFNITVHSASRQQAHVSFDSVFAPGHGPEPSITCARWDIDYRFTSHNGGLLINKASPHSGRIWHHC</sequence>
<keyword evidence="2" id="KW-0812">Transmembrane</keyword>
<accession>A0A516PUG6</accession>
<evidence type="ECO:0000256" key="1">
    <source>
        <dbReference type="SAM" id="MobiDB-lite"/>
    </source>
</evidence>
<dbReference type="RefSeq" id="WP_143984822.1">
    <property type="nucleotide sequence ID" value="NZ_CP041692.1"/>
</dbReference>
<dbReference type="KEGG" id="mik:FOE78_01885"/>
<keyword evidence="2" id="KW-0472">Membrane</keyword>
<proteinExistence type="predicted"/>
<dbReference type="Pfam" id="PF13240">
    <property type="entry name" value="Zn_Ribbon_1"/>
    <property type="match status" value="1"/>
</dbReference>
<dbReference type="EMBL" id="CP041692">
    <property type="protein sequence ID" value="QDP94834.1"/>
    <property type="molecule type" value="Genomic_DNA"/>
</dbReference>
<evidence type="ECO:0000313" key="4">
    <source>
        <dbReference type="EMBL" id="QDP94834.1"/>
    </source>
</evidence>
<keyword evidence="5" id="KW-1185">Reference proteome</keyword>
<dbReference type="InterPro" id="IPR009003">
    <property type="entry name" value="Peptidase_S1_PA"/>
</dbReference>
<keyword evidence="2" id="KW-1133">Transmembrane helix</keyword>
<dbReference type="SUPFAM" id="SSF50494">
    <property type="entry name" value="Trypsin-like serine proteases"/>
    <property type="match status" value="1"/>
</dbReference>
<evidence type="ECO:0000256" key="2">
    <source>
        <dbReference type="SAM" id="Phobius"/>
    </source>
</evidence>
<protein>
    <recommendedName>
        <fullName evidence="3">Zinc-ribbon domain-containing protein</fullName>
    </recommendedName>
</protein>
<evidence type="ECO:0000259" key="3">
    <source>
        <dbReference type="Pfam" id="PF13240"/>
    </source>
</evidence>
<dbReference type="Gene3D" id="2.40.10.120">
    <property type="match status" value="1"/>
</dbReference>
<feature type="domain" description="Zinc-ribbon" evidence="3">
    <location>
        <begin position="7"/>
        <end position="25"/>
    </location>
</feature>
<evidence type="ECO:0000313" key="5">
    <source>
        <dbReference type="Proteomes" id="UP000319263"/>
    </source>
</evidence>
<organism evidence="4 5">
    <name type="scientific">Microlunatus elymi</name>
    <dbReference type="NCBI Taxonomy" id="2596828"/>
    <lineage>
        <taxon>Bacteria</taxon>
        <taxon>Bacillati</taxon>
        <taxon>Actinomycetota</taxon>
        <taxon>Actinomycetes</taxon>
        <taxon>Propionibacteriales</taxon>
        <taxon>Propionibacteriaceae</taxon>
        <taxon>Microlunatus</taxon>
    </lineage>
</organism>
<gene>
    <name evidence="4" type="ORF">FOE78_01885</name>
</gene>
<dbReference type="AlphaFoldDB" id="A0A516PUG6"/>
<feature type="region of interest" description="Disordered" evidence="1">
    <location>
        <begin position="86"/>
        <end position="133"/>
    </location>
</feature>
<feature type="transmembrane region" description="Helical" evidence="2">
    <location>
        <begin position="47"/>
        <end position="68"/>
    </location>
</feature>
<dbReference type="Proteomes" id="UP000319263">
    <property type="component" value="Chromosome"/>
</dbReference>
<name>A0A516PUG6_9ACTN</name>